<dbReference type="EMBL" id="CP036261">
    <property type="protein sequence ID" value="QDS91031.1"/>
    <property type="molecule type" value="Genomic_DNA"/>
</dbReference>
<dbReference type="KEGG" id="ruv:EC9_52500"/>
<evidence type="ECO:0000313" key="2">
    <source>
        <dbReference type="Proteomes" id="UP000319557"/>
    </source>
</evidence>
<dbReference type="RefSeq" id="WP_145348733.1">
    <property type="nucleotide sequence ID" value="NZ_CP036261.1"/>
</dbReference>
<dbReference type="PANTHER" id="PTHR37833:SF1">
    <property type="entry name" value="SIGNAL PEPTIDE PROTEIN"/>
    <property type="match status" value="1"/>
</dbReference>
<sequence length="423" mass="46244">MLAKRILIAGVVTSAIFVPILLLATSVTYEPYGVAESQRAEFRQKVQEIKARSVALESIRKDPDAAIPKAVSTHSMHDFGMMDPLTMGSHAFEIRNDGTESLILTGGETSCKCTLVKGATQIIEPGQSAEIALSWNSGRVREFYQQTAIIRTNDPITPEIQLKVQGKVRSEIATSSEEIHFSNLTPDSEGTFDLDVYSQLYHEFDIQKLESTIEDLVWIVEPLGSDELAGHQARSGFRLHLRLPTRNIDSYVSGVLRFKVPRPILGESDPAGQLTIDGEVLPAPESTLDPDLNRAEIVREISIRGKMPNRIALFGPGLSVGSGLDLGLVSSEEGIQRKLILKVRGGRKPEVLRIGRVEPEIVDVSITPNEKREGLYTVTVAIPAGIPMTIFNTPQNKGRIEIESDLIPSGVLVIPLKGAVLTD</sequence>
<name>A0A517M819_9BACT</name>
<evidence type="ECO:0008006" key="3">
    <source>
        <dbReference type="Google" id="ProtNLM"/>
    </source>
</evidence>
<dbReference type="AlphaFoldDB" id="A0A517M819"/>
<keyword evidence="2" id="KW-1185">Reference proteome</keyword>
<dbReference type="OrthoDB" id="270309at2"/>
<gene>
    <name evidence="1" type="ORF">EC9_52500</name>
</gene>
<organism evidence="1 2">
    <name type="scientific">Rosistilla ulvae</name>
    <dbReference type="NCBI Taxonomy" id="1930277"/>
    <lineage>
        <taxon>Bacteria</taxon>
        <taxon>Pseudomonadati</taxon>
        <taxon>Planctomycetota</taxon>
        <taxon>Planctomycetia</taxon>
        <taxon>Pirellulales</taxon>
        <taxon>Pirellulaceae</taxon>
        <taxon>Rosistilla</taxon>
    </lineage>
</organism>
<dbReference type="InterPro" id="IPR011467">
    <property type="entry name" value="DUF1573"/>
</dbReference>
<reference evidence="1 2" key="1">
    <citation type="submission" date="2019-02" db="EMBL/GenBank/DDBJ databases">
        <title>Deep-cultivation of Planctomycetes and their phenomic and genomic characterization uncovers novel biology.</title>
        <authorList>
            <person name="Wiegand S."/>
            <person name="Jogler M."/>
            <person name="Boedeker C."/>
            <person name="Pinto D."/>
            <person name="Vollmers J."/>
            <person name="Rivas-Marin E."/>
            <person name="Kohn T."/>
            <person name="Peeters S.H."/>
            <person name="Heuer A."/>
            <person name="Rast P."/>
            <person name="Oberbeckmann S."/>
            <person name="Bunk B."/>
            <person name="Jeske O."/>
            <person name="Meyerdierks A."/>
            <person name="Storesund J.E."/>
            <person name="Kallscheuer N."/>
            <person name="Luecker S."/>
            <person name="Lage O.M."/>
            <person name="Pohl T."/>
            <person name="Merkel B.J."/>
            <person name="Hornburger P."/>
            <person name="Mueller R.-W."/>
            <person name="Bruemmer F."/>
            <person name="Labrenz M."/>
            <person name="Spormann A.M."/>
            <person name="Op den Camp H."/>
            <person name="Overmann J."/>
            <person name="Amann R."/>
            <person name="Jetten M.S.M."/>
            <person name="Mascher T."/>
            <person name="Medema M.H."/>
            <person name="Devos D.P."/>
            <person name="Kaster A.-K."/>
            <person name="Ovreas L."/>
            <person name="Rohde M."/>
            <person name="Galperin M.Y."/>
            <person name="Jogler C."/>
        </authorList>
    </citation>
    <scope>NUCLEOTIDE SEQUENCE [LARGE SCALE GENOMIC DNA]</scope>
    <source>
        <strain evidence="1 2">EC9</strain>
    </source>
</reference>
<evidence type="ECO:0000313" key="1">
    <source>
        <dbReference type="EMBL" id="QDS91031.1"/>
    </source>
</evidence>
<dbReference type="Pfam" id="PF07610">
    <property type="entry name" value="DUF1573"/>
    <property type="match status" value="1"/>
</dbReference>
<dbReference type="InterPro" id="IPR013783">
    <property type="entry name" value="Ig-like_fold"/>
</dbReference>
<dbReference type="Gene3D" id="2.60.40.10">
    <property type="entry name" value="Immunoglobulins"/>
    <property type="match status" value="1"/>
</dbReference>
<protein>
    <recommendedName>
        <fullName evidence="3">DUF1573 domain-containing protein</fullName>
    </recommendedName>
</protein>
<dbReference type="Proteomes" id="UP000319557">
    <property type="component" value="Chromosome"/>
</dbReference>
<accession>A0A517M819</accession>
<proteinExistence type="predicted"/>
<dbReference type="PANTHER" id="PTHR37833">
    <property type="entry name" value="LIPOPROTEIN-RELATED"/>
    <property type="match status" value="1"/>
</dbReference>